<feature type="compositionally biased region" description="Polar residues" evidence="1">
    <location>
        <begin position="404"/>
        <end position="415"/>
    </location>
</feature>
<name>A0A8H3CKQ6_9AGAM</name>
<organism evidence="2 3">
    <name type="scientific">Rhizoctonia solani</name>
    <dbReference type="NCBI Taxonomy" id="456999"/>
    <lineage>
        <taxon>Eukaryota</taxon>
        <taxon>Fungi</taxon>
        <taxon>Dikarya</taxon>
        <taxon>Basidiomycota</taxon>
        <taxon>Agaricomycotina</taxon>
        <taxon>Agaricomycetes</taxon>
        <taxon>Cantharellales</taxon>
        <taxon>Ceratobasidiaceae</taxon>
        <taxon>Rhizoctonia</taxon>
    </lineage>
</organism>
<feature type="compositionally biased region" description="Basic and acidic residues" evidence="1">
    <location>
        <begin position="377"/>
        <end position="398"/>
    </location>
</feature>
<feature type="region of interest" description="Disordered" evidence="1">
    <location>
        <begin position="216"/>
        <end position="260"/>
    </location>
</feature>
<feature type="region of interest" description="Disordered" evidence="1">
    <location>
        <begin position="1"/>
        <end position="88"/>
    </location>
</feature>
<feature type="compositionally biased region" description="Polar residues" evidence="1">
    <location>
        <begin position="61"/>
        <end position="76"/>
    </location>
</feature>
<feature type="compositionally biased region" description="Pro residues" evidence="1">
    <location>
        <begin position="421"/>
        <end position="430"/>
    </location>
</feature>
<accession>A0A8H3CKQ6</accession>
<dbReference type="EMBL" id="CAJMWW010000667">
    <property type="protein sequence ID" value="CAE6482289.1"/>
    <property type="molecule type" value="Genomic_DNA"/>
</dbReference>
<feature type="region of interest" description="Disordered" evidence="1">
    <location>
        <begin position="114"/>
        <end position="180"/>
    </location>
</feature>
<gene>
    <name evidence="2" type="ORF">RDB_LOCUS211621</name>
</gene>
<protein>
    <submittedName>
        <fullName evidence="2">Uncharacterized protein</fullName>
    </submittedName>
</protein>
<feature type="region of interest" description="Disordered" evidence="1">
    <location>
        <begin position="760"/>
        <end position="783"/>
    </location>
</feature>
<reference evidence="2" key="1">
    <citation type="submission" date="2021-01" db="EMBL/GenBank/DDBJ databases">
        <authorList>
            <person name="Kaushik A."/>
        </authorList>
    </citation>
    <scope>NUCLEOTIDE SEQUENCE</scope>
    <source>
        <strain evidence="2">AG3-T5</strain>
    </source>
</reference>
<feature type="compositionally biased region" description="Polar residues" evidence="1">
    <location>
        <begin position="546"/>
        <end position="573"/>
    </location>
</feature>
<feature type="compositionally biased region" description="Low complexity" evidence="1">
    <location>
        <begin position="536"/>
        <end position="545"/>
    </location>
</feature>
<evidence type="ECO:0000313" key="2">
    <source>
        <dbReference type="EMBL" id="CAE6482289.1"/>
    </source>
</evidence>
<feature type="compositionally biased region" description="Low complexity" evidence="1">
    <location>
        <begin position="32"/>
        <end position="42"/>
    </location>
</feature>
<feature type="region of interest" description="Disordered" evidence="1">
    <location>
        <begin position="527"/>
        <end position="744"/>
    </location>
</feature>
<evidence type="ECO:0000256" key="1">
    <source>
        <dbReference type="SAM" id="MobiDB-lite"/>
    </source>
</evidence>
<comment type="caution">
    <text evidence="2">The sequence shown here is derived from an EMBL/GenBank/DDBJ whole genome shotgun (WGS) entry which is preliminary data.</text>
</comment>
<sequence length="783" mass="79783">MCSPRQLLNPKHHIDSSLPTLNTHHSDTMAAPSLQPPSLSQPMGTPAAEWAQETVEAIDPNASTGVVTDASGNPTTDHSKSALVGEPGFGINAPKTAAQLQSQRFTVAPVVDGARDEKNESPQSTLYTDPQGNPTTHPGSSALSGTPGAGQPLPLASDKSLPPTPAPQLPGGWIRGPGSRQHSVIIPETSLYEDVSAALGTVGQAATNIVESLRNGHKGEANGSANAAPAQVQVQAPATSTESRPDSSVPPRSGSPGILSRAQGMITGLLARPASPPDKLPVPDAPTTTGEAALVGGGAVANTADKLGENIATTHNAPTTRQAALVGGGAVADTANKLGENIASAPNASTTTGEAALVGGGAVANTANKLGENIAAAHDDHHPKGVKETEQAKLEKEGAGNMVSPDSANTASQFLNARVPTPDPTRPPKNPGLAGALFPDVSYEDEKDKNKGSTLSPDLDVQEAARKSNQDFTVPIHGSGSPGKCAKSHSTSGEKPRQPTVTKVSDSGVVERLMDVKDMVAAPFAGSRASQDNAVPTSPASPSSPGKTTNVLASNDHSGVNPQGIRTTVNPHTAHTGLPPTKEEASDKYAGGTAVITSSPAIAKSTDTSHKGPTLSTGRDETAGFKDTAPAAHHKEDSTGGGENSGVPVQGISSRGDGQGDIYATEGGAIVQRSTPAVNSPSPPGSPNKGVSRLWSRSRRSVDEGTTGSKSNRSRFTEEPSTGSDTASAPTSPSSSRFKVPLKDKIKGELKIISGKVSRNETKVEQGIALKTGQDPTSPIHKH</sequence>
<proteinExistence type="predicted"/>
<feature type="compositionally biased region" description="Polar residues" evidence="1">
    <location>
        <begin position="121"/>
        <end position="144"/>
    </location>
</feature>
<feature type="compositionally biased region" description="Low complexity" evidence="1">
    <location>
        <begin position="720"/>
        <end position="736"/>
    </location>
</feature>
<dbReference type="Proteomes" id="UP000663841">
    <property type="component" value="Unassembled WGS sequence"/>
</dbReference>
<feature type="region of interest" description="Disordered" evidence="1">
    <location>
        <begin position="376"/>
        <end position="437"/>
    </location>
</feature>
<feature type="region of interest" description="Disordered" evidence="1">
    <location>
        <begin position="471"/>
        <end position="507"/>
    </location>
</feature>
<dbReference type="AlphaFoldDB" id="A0A8H3CKQ6"/>
<evidence type="ECO:0000313" key="3">
    <source>
        <dbReference type="Proteomes" id="UP000663841"/>
    </source>
</evidence>
<feature type="compositionally biased region" description="Low complexity" evidence="1">
    <location>
        <begin position="227"/>
        <end position="238"/>
    </location>
</feature>